<sequence>MAPYNKMNCGELVAQYDRAQFQRKETCKQIIEAQKVQIRNISAGKYSSISEANRKLDALYNRYDRECK</sequence>
<keyword evidence="2" id="KW-1185">Reference proteome</keyword>
<gene>
    <name evidence="1" type="ORF">AZI86_11410</name>
</gene>
<organism evidence="1 2">
    <name type="scientific">Bdellovibrio bacteriovorus</name>
    <dbReference type="NCBI Taxonomy" id="959"/>
    <lineage>
        <taxon>Bacteria</taxon>
        <taxon>Pseudomonadati</taxon>
        <taxon>Bdellovibrionota</taxon>
        <taxon>Bdellovibrionia</taxon>
        <taxon>Bdellovibrionales</taxon>
        <taxon>Pseudobdellovibrionaceae</taxon>
        <taxon>Bdellovibrio</taxon>
    </lineage>
</organism>
<dbReference type="AlphaFoldDB" id="A0A150WLU9"/>
<evidence type="ECO:0000313" key="1">
    <source>
        <dbReference type="EMBL" id="KYG64805.1"/>
    </source>
</evidence>
<dbReference type="Proteomes" id="UP000075320">
    <property type="component" value="Unassembled WGS sequence"/>
</dbReference>
<reference evidence="1 2" key="1">
    <citation type="submission" date="2016-03" db="EMBL/GenBank/DDBJ databases">
        <authorList>
            <person name="Ploux O."/>
        </authorList>
    </citation>
    <scope>NUCLEOTIDE SEQUENCE [LARGE SCALE GENOMIC DNA]</scope>
    <source>
        <strain evidence="1 2">R0</strain>
    </source>
</reference>
<protein>
    <submittedName>
        <fullName evidence="1">Uncharacterized protein</fullName>
    </submittedName>
</protein>
<proteinExistence type="predicted"/>
<name>A0A150WLU9_BDEBC</name>
<dbReference type="EMBL" id="LUKE01000002">
    <property type="protein sequence ID" value="KYG64805.1"/>
    <property type="molecule type" value="Genomic_DNA"/>
</dbReference>
<evidence type="ECO:0000313" key="2">
    <source>
        <dbReference type="Proteomes" id="UP000075320"/>
    </source>
</evidence>
<accession>A0A150WLU9</accession>
<dbReference type="RefSeq" id="WP_061835316.1">
    <property type="nucleotide sequence ID" value="NZ_LUKE01000002.1"/>
</dbReference>
<comment type="caution">
    <text evidence="1">The sequence shown here is derived from an EMBL/GenBank/DDBJ whole genome shotgun (WGS) entry which is preliminary data.</text>
</comment>